<dbReference type="Pfam" id="PF15767">
    <property type="entry name" value="ARMH4"/>
    <property type="match status" value="1"/>
</dbReference>
<evidence type="ECO:0000256" key="1">
    <source>
        <dbReference type="SAM" id="MobiDB-lite"/>
    </source>
</evidence>
<keyword evidence="2" id="KW-0472">Membrane</keyword>
<feature type="region of interest" description="Disordered" evidence="1">
    <location>
        <begin position="729"/>
        <end position="749"/>
    </location>
</feature>
<dbReference type="InterPro" id="IPR031524">
    <property type="entry name" value="ARMH4"/>
</dbReference>
<keyword evidence="3" id="KW-1185">Reference proteome</keyword>
<name>A0A6J1ZWU3_ACIJB</name>
<sequence length="846" mass="92138">MNKQQSEASASWRPRRLREPPQLQGPRRGCPARAPPLSSARCSAEGAQGSITGIVNSANLCAHFSSTMSRPIVLHICLAFCGLLLLNVATQCVAFPKMGRREIAHGLAETGQPERMNTDDPENDSVTSKCTPQLVVSEDPMIVLAGPSATSLNKVFPINKEAHPVGTGLMQPNSPDIYTATETVIPVEEEVFGSSQPERVSPESRFSKAMLTNPTAATAPLNMDEKEELFSSTLIQPIAEGTTEATLGFLKHVDHQLFATESQERVSLGHFPSSDVNTKEMLTTNPRTEKFEADAEHRATFFPGAEPAAGMAPGSPMPDREKPLQMTADHTQTTATKHWLTTSEYTLSVEPETDRPLGAPGVTVSVSTAVPAASVISDEWDDTKLESVSQIKIPKLGDNMETQVGMETSQTARVTDNDAMEGMEEGEPLTEVADVALGLPEGETHMGTALLMAPGEERSSAFTDQSSFTPTSLMEDMKVSVVTLFQDTADFMESTKENDAMFFIETTVSISEYESEAHQLLGHTLKDILTQEMTTVVQETEATLSLVTQEQQVSTLEVNRENGKTEEGEEPPSTTSDVPAVTQLSRRWEPLATTLSTSATPLSFEVTSALEDLMDTITGPNEELFTPVMGPPVTPPGILGEAPSIFPALSDSEAPSETRTIVPFISHVNTAASFGLEQLESEEGEEDEDEEDEEEEDEEEEDEEEDEEDKDAEPLDESLDGDAELLGFTLPGVTSQEPGLEQGNLGPLEGATYQVPDAIEWEQQNQGLVRSWMEKLKDKAGYMSGMLVPVGVGIAGALFILGALYSIKVMNRRRRNGFKRHKRKQREFNSMQDRVMLLADSSEDEF</sequence>
<dbReference type="KEGG" id="aju:106974597"/>
<feature type="transmembrane region" description="Helical" evidence="2">
    <location>
        <begin position="780"/>
        <end position="805"/>
    </location>
</feature>
<feature type="compositionally biased region" description="Acidic residues" evidence="1">
    <location>
        <begin position="679"/>
        <end position="717"/>
    </location>
</feature>
<dbReference type="RefSeq" id="XP_026921608.2">
    <property type="nucleotide sequence ID" value="XM_027065807.2"/>
</dbReference>
<dbReference type="PANTHER" id="PTHR21585">
    <property type="entry name" value="FULL-LENGTH CDNA CLONE CS0DC025YL05 OF NEUROBLASTOMA"/>
    <property type="match status" value="1"/>
</dbReference>
<dbReference type="Proteomes" id="UP001652583">
    <property type="component" value="Chromosome B3"/>
</dbReference>
<gene>
    <name evidence="4" type="primary">ARMH4</name>
</gene>
<evidence type="ECO:0000313" key="3">
    <source>
        <dbReference type="Proteomes" id="UP001652583"/>
    </source>
</evidence>
<keyword evidence="2" id="KW-1133">Transmembrane helix</keyword>
<reference evidence="4" key="1">
    <citation type="submission" date="2025-08" db="UniProtKB">
        <authorList>
            <consortium name="RefSeq"/>
        </authorList>
    </citation>
    <scope>IDENTIFICATION</scope>
    <source>
        <tissue evidence="4">Blood</tissue>
    </source>
</reference>
<proteinExistence type="predicted"/>
<dbReference type="AlphaFoldDB" id="A0A6J1ZWU3"/>
<organism evidence="3 4">
    <name type="scientific">Acinonyx jubatus</name>
    <name type="common">Cheetah</name>
    <dbReference type="NCBI Taxonomy" id="32536"/>
    <lineage>
        <taxon>Eukaryota</taxon>
        <taxon>Metazoa</taxon>
        <taxon>Chordata</taxon>
        <taxon>Craniata</taxon>
        <taxon>Vertebrata</taxon>
        <taxon>Euteleostomi</taxon>
        <taxon>Mammalia</taxon>
        <taxon>Eutheria</taxon>
        <taxon>Laurasiatheria</taxon>
        <taxon>Carnivora</taxon>
        <taxon>Feliformia</taxon>
        <taxon>Felidae</taxon>
        <taxon>Felinae</taxon>
        <taxon>Acinonyx</taxon>
    </lineage>
</organism>
<dbReference type="PANTHER" id="PTHR21585:SF0">
    <property type="entry name" value="ARMADILLO-LIKE HELICAL DOMAIN-CONTAINING PROTEIN 4"/>
    <property type="match status" value="1"/>
</dbReference>
<protein>
    <submittedName>
        <fullName evidence="4">Armadillo-like helical domain-containing protein 4 isoform X1</fullName>
    </submittedName>
</protein>
<feature type="region of interest" description="Disordered" evidence="1">
    <location>
        <begin position="553"/>
        <end position="579"/>
    </location>
</feature>
<feature type="transmembrane region" description="Helical" evidence="2">
    <location>
        <begin position="72"/>
        <end position="90"/>
    </location>
</feature>
<dbReference type="GeneID" id="106974597"/>
<keyword evidence="2" id="KW-0812">Transmembrane</keyword>
<feature type="region of interest" description="Disordered" evidence="1">
    <location>
        <begin position="107"/>
        <end position="128"/>
    </location>
</feature>
<accession>A0A6J1ZWU3</accession>
<feature type="region of interest" description="Disordered" evidence="1">
    <location>
        <begin position="676"/>
        <end position="717"/>
    </location>
</feature>
<feature type="compositionally biased region" description="Low complexity" evidence="1">
    <location>
        <begin position="20"/>
        <end position="36"/>
    </location>
</feature>
<evidence type="ECO:0000256" key="2">
    <source>
        <dbReference type="SAM" id="Phobius"/>
    </source>
</evidence>
<evidence type="ECO:0000313" key="4">
    <source>
        <dbReference type="RefSeq" id="XP_026921608.2"/>
    </source>
</evidence>
<feature type="region of interest" description="Disordered" evidence="1">
    <location>
        <begin position="1"/>
        <end position="37"/>
    </location>
</feature>